<evidence type="ECO:0000256" key="2">
    <source>
        <dbReference type="ARBA" id="ARBA00022448"/>
    </source>
</evidence>
<evidence type="ECO:0000313" key="6">
    <source>
        <dbReference type="EMBL" id="QBZ83179.1"/>
    </source>
</evidence>
<keyword evidence="6" id="KW-0378">Hydrolase</keyword>
<keyword evidence="5" id="KW-0472">Membrane</keyword>
<keyword evidence="2" id="KW-0813">Transport</keyword>
<protein>
    <submittedName>
        <fullName evidence="6">Bicarbonate transport ATP-binding protein CmpC</fullName>
        <ecNumber evidence="6">3.6.3.-</ecNumber>
    </submittedName>
</protein>
<evidence type="ECO:0000313" key="7">
    <source>
        <dbReference type="Proteomes" id="UP000296201"/>
    </source>
</evidence>
<keyword evidence="6" id="KW-0547">Nucleotide-binding</keyword>
<gene>
    <name evidence="6" type="primary">cmpC</name>
    <name evidence="6" type="ORF">GHNINEIG_01223</name>
</gene>
<dbReference type="PANTHER" id="PTHR30024:SF43">
    <property type="entry name" value="BLL4572 PROTEIN"/>
    <property type="match status" value="1"/>
</dbReference>
<accession>A0A4P7NZY0</accession>
<dbReference type="PANTHER" id="PTHR30024">
    <property type="entry name" value="ALIPHATIC SULFONATES-BINDING PROTEIN-RELATED"/>
    <property type="match status" value="1"/>
</dbReference>
<dbReference type="GO" id="GO:0005524">
    <property type="term" value="F:ATP binding"/>
    <property type="evidence" value="ECO:0007669"/>
    <property type="project" value="UniProtKB-KW"/>
</dbReference>
<dbReference type="OrthoDB" id="9815454at2"/>
<dbReference type="EMBL" id="CP032096">
    <property type="protein sequence ID" value="QBZ83179.1"/>
    <property type="molecule type" value="Genomic_DNA"/>
</dbReference>
<evidence type="ECO:0000256" key="4">
    <source>
        <dbReference type="ARBA" id="ARBA00022519"/>
    </source>
</evidence>
<reference evidence="6 7" key="1">
    <citation type="submission" date="2018-08" db="EMBL/GenBank/DDBJ databases">
        <title>Horizontal acquisition of hydrogen conversion ability and other habitat adaptations in Hydrogenovibrio crunogenus strains.</title>
        <authorList>
            <person name="Gonnella G."/>
            <person name="Adam N."/>
            <person name="Perner M."/>
        </authorList>
    </citation>
    <scope>NUCLEOTIDE SEQUENCE [LARGE SCALE GENOMIC DNA]</scope>
    <source>
        <strain evidence="6 7">SP-41</strain>
    </source>
</reference>
<evidence type="ECO:0000256" key="3">
    <source>
        <dbReference type="ARBA" id="ARBA00022475"/>
    </source>
</evidence>
<dbReference type="SUPFAM" id="SSF53850">
    <property type="entry name" value="Periplasmic binding protein-like II"/>
    <property type="match status" value="1"/>
</dbReference>
<comment type="subcellular location">
    <subcellularLocation>
        <location evidence="1">Endomembrane system</location>
    </subcellularLocation>
</comment>
<keyword evidence="3" id="KW-1003">Cell membrane</keyword>
<keyword evidence="4" id="KW-0997">Cell inner membrane</keyword>
<dbReference type="EC" id="3.6.3.-" evidence="6"/>
<keyword evidence="7" id="KW-1185">Reference proteome</keyword>
<name>A0A4P7NZY0_9GAMM</name>
<evidence type="ECO:0000256" key="1">
    <source>
        <dbReference type="ARBA" id="ARBA00004308"/>
    </source>
</evidence>
<dbReference type="AlphaFoldDB" id="A0A4P7NZY0"/>
<proteinExistence type="predicted"/>
<keyword evidence="6" id="KW-0067">ATP-binding</keyword>
<dbReference type="GO" id="GO:0016787">
    <property type="term" value="F:hydrolase activity"/>
    <property type="evidence" value="ECO:0007669"/>
    <property type="project" value="UniProtKB-KW"/>
</dbReference>
<sequence>MKNVNIGFIPLTDSAPLIVAKEQGFFEKQGLNVQLQKEVSWSNIRDKLIFGEVEAAHMLAPMLMATTLGIGGLKKHLVTAYSFGLNGNAVGVSNTLFNEMKQYDSDLLLKPRESAYVLKKLIQKRAANRQEPLRFAVVFPFSMHHYLLRHWLKSAGVDADRDVQIVVVPPSSVVKALEEKLIDGYCVGEPWSSHAVKCGTAVTLITGYEIWNNAPEKVLGVTKQWADENKTTHQKLITALYQASEWIDRVEHKEQLIKYLARPEYVGAPEASLCNAIDGDIYHPDTQFCRKVINFSVPFKYLANFPWQSHAEWILEQMKESNQIDDSVDIQKVAASIYLTDTYREIISSQGVVLPSVNHKKEGIHLQPWLLEGVELGEDCFI</sequence>
<evidence type="ECO:0000256" key="5">
    <source>
        <dbReference type="ARBA" id="ARBA00023136"/>
    </source>
</evidence>
<dbReference type="Gene3D" id="3.40.190.10">
    <property type="entry name" value="Periplasmic binding protein-like II"/>
    <property type="match status" value="2"/>
</dbReference>
<dbReference type="Proteomes" id="UP000296201">
    <property type="component" value="Chromosome"/>
</dbReference>
<dbReference type="Pfam" id="PF13379">
    <property type="entry name" value="NMT1_2"/>
    <property type="match status" value="1"/>
</dbReference>
<dbReference type="RefSeq" id="WP_135795820.1">
    <property type="nucleotide sequence ID" value="NZ_CP032096.1"/>
</dbReference>
<dbReference type="GO" id="GO:0012505">
    <property type="term" value="C:endomembrane system"/>
    <property type="evidence" value="ECO:0007669"/>
    <property type="project" value="UniProtKB-SubCell"/>
</dbReference>
<dbReference type="CDD" id="cd13553">
    <property type="entry name" value="PBP2_NrtA_CpmA_like"/>
    <property type="match status" value="1"/>
</dbReference>
<organism evidence="6 7">
    <name type="scientific">Hydrogenovibrio crunogenus</name>
    <dbReference type="NCBI Taxonomy" id="39765"/>
    <lineage>
        <taxon>Bacteria</taxon>
        <taxon>Pseudomonadati</taxon>
        <taxon>Pseudomonadota</taxon>
        <taxon>Gammaproteobacteria</taxon>
        <taxon>Thiotrichales</taxon>
        <taxon>Piscirickettsiaceae</taxon>
        <taxon>Hydrogenovibrio</taxon>
    </lineage>
</organism>
<dbReference type="InterPro" id="IPR044527">
    <property type="entry name" value="NrtA/CpmA_ABC-bd_dom"/>
</dbReference>